<keyword evidence="1" id="KW-0472">Membrane</keyword>
<keyword evidence="1" id="KW-1133">Transmembrane helix</keyword>
<keyword evidence="1" id="KW-0812">Transmembrane</keyword>
<accession>A0ABT4M4X6</accession>
<sequence length="360" mass="37631">MLVERAAGSARRTQRGSLLLEFMVAAVLSLLLAVWAGHEWAQRARALQARSLAAWMDVAREAAESFLARHAVELAHAGAADALAGQGYADWAAPQWDELRSAGLLAGGWQDRGPLRRTLGLRVVREGECPGASCRVWGLVHARPALRTSAGGVDESLAAEWLQAAEGRGLVIWPHRPGFLGGAGLRVPVPEEGAEDWAPGVVALAARVPAGQMGDAGSEDTDAYLRVRDSRDPDFQGDVTARGVVRGGVRLAARDSLHLERGWGVGEACAPEGALGRAREGLGVLACRQGVWSLLARPAGGGYMLNSRRGCFNAMGGTSANPVTGACACPAGYVMAQVAESGSITAPEGLTMGFVCLSQQ</sequence>
<evidence type="ECO:0000256" key="1">
    <source>
        <dbReference type="SAM" id="Phobius"/>
    </source>
</evidence>
<dbReference type="RefSeq" id="WP_269358953.1">
    <property type="nucleotide sequence ID" value="NZ_JAPWHE010000007.1"/>
</dbReference>
<protein>
    <submittedName>
        <fullName evidence="2">Uncharacterized protein</fullName>
    </submittedName>
</protein>
<name>A0ABT4M4X6_9BURK</name>
<reference evidence="2" key="1">
    <citation type="submission" date="2022-12" db="EMBL/GenBank/DDBJ databases">
        <title>Bacterial isolates from different developmental stages of Nematostella vectensis.</title>
        <authorList>
            <person name="Fraune S."/>
        </authorList>
    </citation>
    <scope>NUCLEOTIDE SEQUENCE</scope>
    <source>
        <strain evidence="2">G21619-S1</strain>
    </source>
</reference>
<feature type="transmembrane region" description="Helical" evidence="1">
    <location>
        <begin position="18"/>
        <end position="37"/>
    </location>
</feature>
<dbReference type="EMBL" id="JAPWHE010000007">
    <property type="protein sequence ID" value="MCZ4330377.1"/>
    <property type="molecule type" value="Genomic_DNA"/>
</dbReference>
<gene>
    <name evidence="2" type="ORF">O4H32_10480</name>
</gene>
<proteinExistence type="predicted"/>
<evidence type="ECO:0000313" key="2">
    <source>
        <dbReference type="EMBL" id="MCZ4330377.1"/>
    </source>
</evidence>
<evidence type="ECO:0000313" key="3">
    <source>
        <dbReference type="Proteomes" id="UP001068379"/>
    </source>
</evidence>
<comment type="caution">
    <text evidence="2">The sequence shown here is derived from an EMBL/GenBank/DDBJ whole genome shotgun (WGS) entry which is preliminary data.</text>
</comment>
<keyword evidence="3" id="KW-1185">Reference proteome</keyword>
<organism evidence="2 3">
    <name type="scientific">Castellaniella denitrificans</name>
    <dbReference type="NCBI Taxonomy" id="56119"/>
    <lineage>
        <taxon>Bacteria</taxon>
        <taxon>Pseudomonadati</taxon>
        <taxon>Pseudomonadota</taxon>
        <taxon>Betaproteobacteria</taxon>
        <taxon>Burkholderiales</taxon>
        <taxon>Alcaligenaceae</taxon>
        <taxon>Castellaniella</taxon>
    </lineage>
</organism>
<dbReference type="Proteomes" id="UP001068379">
    <property type="component" value="Unassembled WGS sequence"/>
</dbReference>